<gene>
    <name evidence="9" type="primary">tpm</name>
    <name evidence="10" type="ORF">CAL19_14180</name>
</gene>
<dbReference type="SUPFAM" id="SSF53335">
    <property type="entry name" value="S-adenosyl-L-methionine-dependent methyltransferases"/>
    <property type="match status" value="1"/>
</dbReference>
<dbReference type="GO" id="GO:0008119">
    <property type="term" value="F:thiopurine S-methyltransferase activity"/>
    <property type="evidence" value="ECO:0007669"/>
    <property type="project" value="UniProtKB-UniRule"/>
</dbReference>
<keyword evidence="7 9" id="KW-0808">Transferase</keyword>
<feature type="binding site" evidence="9">
    <location>
        <position position="66"/>
    </location>
    <ligand>
        <name>S-adenosyl-L-methionine</name>
        <dbReference type="ChEBI" id="CHEBI:59789"/>
    </ligand>
</feature>
<dbReference type="Pfam" id="PF05724">
    <property type="entry name" value="TPMT"/>
    <property type="match status" value="1"/>
</dbReference>
<dbReference type="PANTHER" id="PTHR10259">
    <property type="entry name" value="THIOPURINE S-METHYLTRANSFERASE"/>
    <property type="match status" value="1"/>
</dbReference>
<reference evidence="11" key="1">
    <citation type="submission" date="2017-05" db="EMBL/GenBank/DDBJ databases">
        <title>Complete and WGS of Bordetella genogroups.</title>
        <authorList>
            <person name="Spilker T."/>
            <person name="Lipuma J."/>
        </authorList>
    </citation>
    <scope>NUCLEOTIDE SEQUENCE [LARGE SCALE GENOMIC DNA]</scope>
    <source>
        <strain evidence="11">AU18089</strain>
    </source>
</reference>
<evidence type="ECO:0000256" key="5">
    <source>
        <dbReference type="ARBA" id="ARBA00022490"/>
    </source>
</evidence>
<dbReference type="PANTHER" id="PTHR10259:SF11">
    <property type="entry name" value="THIOPURINE S-METHYLTRANSFERASE"/>
    <property type="match status" value="1"/>
</dbReference>
<dbReference type="GO" id="GO:0005737">
    <property type="term" value="C:cytoplasm"/>
    <property type="evidence" value="ECO:0007669"/>
    <property type="project" value="UniProtKB-SubCell"/>
</dbReference>
<dbReference type="EMBL" id="NEVK01000006">
    <property type="protein sequence ID" value="OZI18195.1"/>
    <property type="molecule type" value="Genomic_DNA"/>
</dbReference>
<proteinExistence type="inferred from homology"/>
<evidence type="ECO:0000256" key="3">
    <source>
        <dbReference type="ARBA" id="ARBA00008145"/>
    </source>
</evidence>
<evidence type="ECO:0000256" key="8">
    <source>
        <dbReference type="ARBA" id="ARBA00022691"/>
    </source>
</evidence>
<evidence type="ECO:0000313" key="11">
    <source>
        <dbReference type="Proteomes" id="UP000216947"/>
    </source>
</evidence>
<name>A0A261QZI4_9BORD</name>
<evidence type="ECO:0000256" key="7">
    <source>
        <dbReference type="ARBA" id="ARBA00022679"/>
    </source>
</evidence>
<dbReference type="GO" id="GO:0032259">
    <property type="term" value="P:methylation"/>
    <property type="evidence" value="ECO:0007669"/>
    <property type="project" value="UniProtKB-KW"/>
</dbReference>
<sequence>MDAAFWHERWREGRTHFHQSRVTPLLAKYWPTLRVPAGSRVLVPLCGKSIDMVWLAEQGYRVLGVELSPLAVEQFFAEQALQPDIRQAGHGQYYRAGDIEIYCGDIFDLGADVLSECAGAYDRAALVALPADMRARYARHVYGQLSESYRGLLITLDYEQSQMDGPPFSVRDDEVQALYAAHSHAELIDRRDILDKEPKFAERGLTQLDTLVYRLSRRAG</sequence>
<protein>
    <recommendedName>
        <fullName evidence="4 9">Thiopurine S-methyltransferase</fullName>
        <ecNumber evidence="4 9">2.1.1.67</ecNumber>
    </recommendedName>
    <alternativeName>
        <fullName evidence="9">Thiopurine methyltransferase</fullName>
    </alternativeName>
</protein>
<comment type="subcellular location">
    <subcellularLocation>
        <location evidence="2 9">Cytoplasm</location>
    </subcellularLocation>
</comment>
<dbReference type="HAMAP" id="MF_00812">
    <property type="entry name" value="Thiopur_methtran"/>
    <property type="match status" value="1"/>
</dbReference>
<dbReference type="NCBIfam" id="TIGR03840">
    <property type="entry name" value="TMPT_Se_Te"/>
    <property type="match status" value="1"/>
</dbReference>
<dbReference type="AlphaFoldDB" id="A0A261QZI4"/>
<organism evidence="10 11">
    <name type="scientific">Bordetella genomosp. 7</name>
    <dbReference type="NCBI Taxonomy" id="1416805"/>
    <lineage>
        <taxon>Bacteria</taxon>
        <taxon>Pseudomonadati</taxon>
        <taxon>Pseudomonadota</taxon>
        <taxon>Betaproteobacteria</taxon>
        <taxon>Burkholderiales</taxon>
        <taxon>Alcaligenaceae</taxon>
        <taxon>Bordetella</taxon>
    </lineage>
</organism>
<feature type="binding site" evidence="9">
    <location>
        <position position="123"/>
    </location>
    <ligand>
        <name>S-adenosyl-L-methionine</name>
        <dbReference type="ChEBI" id="CHEBI:59789"/>
    </ligand>
</feature>
<feature type="binding site" evidence="9">
    <location>
        <position position="10"/>
    </location>
    <ligand>
        <name>S-adenosyl-L-methionine</name>
        <dbReference type="ChEBI" id="CHEBI:59789"/>
    </ligand>
</feature>
<evidence type="ECO:0000256" key="1">
    <source>
        <dbReference type="ARBA" id="ARBA00000903"/>
    </source>
</evidence>
<dbReference type="FunFam" id="3.40.50.150:FF:000101">
    <property type="entry name" value="Thiopurine S-methyltransferase"/>
    <property type="match status" value="1"/>
</dbReference>
<dbReference type="Proteomes" id="UP000216947">
    <property type="component" value="Unassembled WGS sequence"/>
</dbReference>
<dbReference type="NCBIfam" id="NF009732">
    <property type="entry name" value="PRK13255.1"/>
    <property type="match status" value="1"/>
</dbReference>
<dbReference type="PIRSF" id="PIRSF023956">
    <property type="entry name" value="Thiopurine_S-methyltransferase"/>
    <property type="match status" value="1"/>
</dbReference>
<dbReference type="InterPro" id="IPR022474">
    <property type="entry name" value="Thiopur_S-MeTfrase_Se/Te_detox"/>
</dbReference>
<comment type="similarity">
    <text evidence="3 9">Belongs to the class I-like SAM-binding methyltransferase superfamily. TPMT family.</text>
</comment>
<keyword evidence="5 9" id="KW-0963">Cytoplasm</keyword>
<evidence type="ECO:0000313" key="10">
    <source>
        <dbReference type="EMBL" id="OZI18195.1"/>
    </source>
</evidence>
<keyword evidence="11" id="KW-1185">Reference proteome</keyword>
<evidence type="ECO:0000256" key="2">
    <source>
        <dbReference type="ARBA" id="ARBA00004496"/>
    </source>
</evidence>
<dbReference type="InterPro" id="IPR008854">
    <property type="entry name" value="TPMT"/>
</dbReference>
<feature type="binding site" evidence="9">
    <location>
        <position position="45"/>
    </location>
    <ligand>
        <name>S-adenosyl-L-methionine</name>
        <dbReference type="ChEBI" id="CHEBI:59789"/>
    </ligand>
</feature>
<dbReference type="InterPro" id="IPR029063">
    <property type="entry name" value="SAM-dependent_MTases_sf"/>
</dbReference>
<accession>A0A261QZI4</accession>
<comment type="caution">
    <text evidence="10">The sequence shown here is derived from an EMBL/GenBank/DDBJ whole genome shotgun (WGS) entry which is preliminary data.</text>
</comment>
<dbReference type="InterPro" id="IPR025835">
    <property type="entry name" value="Thiopurine_S-MeTrfase"/>
</dbReference>
<evidence type="ECO:0000256" key="4">
    <source>
        <dbReference type="ARBA" id="ARBA00011905"/>
    </source>
</evidence>
<dbReference type="GO" id="GO:0010038">
    <property type="term" value="P:response to metal ion"/>
    <property type="evidence" value="ECO:0007669"/>
    <property type="project" value="InterPro"/>
</dbReference>
<dbReference type="RefSeq" id="WP_094797108.1">
    <property type="nucleotide sequence ID" value="NZ_NEVI01000017.1"/>
</dbReference>
<comment type="catalytic activity">
    <reaction evidence="1 9">
        <text>S-adenosyl-L-methionine + a thiopurine = S-adenosyl-L-homocysteine + a thiopurine S-methylether.</text>
        <dbReference type="EC" id="2.1.1.67"/>
    </reaction>
</comment>
<dbReference type="PROSITE" id="PS51585">
    <property type="entry name" value="SAM_MT_TPMT"/>
    <property type="match status" value="1"/>
</dbReference>
<dbReference type="OrthoDB" id="9778208at2"/>
<dbReference type="EC" id="2.1.1.67" evidence="4 9"/>
<evidence type="ECO:0000256" key="9">
    <source>
        <dbReference type="HAMAP-Rule" id="MF_00812"/>
    </source>
</evidence>
<keyword evidence="8 9" id="KW-0949">S-adenosyl-L-methionine</keyword>
<keyword evidence="6 9" id="KW-0489">Methyltransferase</keyword>
<dbReference type="Gene3D" id="3.40.50.150">
    <property type="entry name" value="Vaccinia Virus protein VP39"/>
    <property type="match status" value="1"/>
</dbReference>
<evidence type="ECO:0000256" key="6">
    <source>
        <dbReference type="ARBA" id="ARBA00022603"/>
    </source>
</evidence>